<organism evidence="3">
    <name type="scientific">Arcobacter cryaerophilus gv. pseudocryaerophilus</name>
    <dbReference type="NCBI Taxonomy" id="2933791"/>
    <lineage>
        <taxon>Bacteria</taxon>
        <taxon>Pseudomonadati</taxon>
        <taxon>Campylobacterota</taxon>
        <taxon>Epsilonproteobacteria</taxon>
        <taxon>Campylobacterales</taxon>
        <taxon>Arcobacteraceae</taxon>
        <taxon>Aliarcobacter</taxon>
    </lineage>
</organism>
<dbReference type="AlphaFoldDB" id="A0AA96IKR8"/>
<evidence type="ECO:0000313" key="3">
    <source>
        <dbReference type="EMBL" id="WNL34174.1"/>
    </source>
</evidence>
<protein>
    <submittedName>
        <fullName evidence="3">Uncharacterized protein</fullName>
    </submittedName>
</protein>
<keyword evidence="2" id="KW-0472">Membrane</keyword>
<sequence length="221" mass="25676">MSKIVLDEKEVIDLLDQFDFNKSIYLEELQKLNEGNIKNVEDLKVLTSKFTDFNSNFKSLKEIQAEIQKISQASSNINVKDFEKNLKDIVDSAAKKLQIENNQLEIESNRIHEEVQNLKEQIPLIVSVGKENLVKEINITSRFLRFNTLLSTFLGGFFVGALLLFFYHILYMQKHNEYITFFLMGNDKEFAKTQIDKASSFLAGYNSNKDLIIKIYNKENK</sequence>
<feature type="coiled-coil region" evidence="1">
    <location>
        <begin position="87"/>
        <end position="121"/>
    </location>
</feature>
<keyword evidence="2" id="KW-1133">Transmembrane helix</keyword>
<dbReference type="Proteomes" id="UP001305220">
    <property type="component" value="Chromosome"/>
</dbReference>
<dbReference type="EMBL" id="CP134856">
    <property type="protein sequence ID" value="WNL34174.1"/>
    <property type="molecule type" value="Genomic_DNA"/>
</dbReference>
<accession>A0AA96IKR8</accession>
<reference evidence="3" key="1">
    <citation type="submission" date="2023-09" db="EMBL/GenBank/DDBJ databases">
        <title>Arcobacter tbilisiensis sp. nov. isolated from chicken meat in Tbilisi, Georgia.</title>
        <authorList>
            <person name="Matthias R."/>
            <person name="Zautner A.E."/>
        </authorList>
    </citation>
    <scope>NUCLEOTIDE SEQUENCE</scope>
    <source>
        <strain evidence="3">LEO 62</strain>
    </source>
</reference>
<evidence type="ECO:0000256" key="1">
    <source>
        <dbReference type="SAM" id="Coils"/>
    </source>
</evidence>
<proteinExistence type="predicted"/>
<feature type="transmembrane region" description="Helical" evidence="2">
    <location>
        <begin position="149"/>
        <end position="170"/>
    </location>
</feature>
<keyword evidence="1" id="KW-0175">Coiled coil</keyword>
<gene>
    <name evidence="3" type="ORF">RMP68_00870</name>
</gene>
<name>A0AA96IKR8_9BACT</name>
<evidence type="ECO:0000256" key="2">
    <source>
        <dbReference type="SAM" id="Phobius"/>
    </source>
</evidence>
<keyword evidence="2" id="KW-0812">Transmembrane</keyword>
<dbReference type="RefSeq" id="WP_390870706.1">
    <property type="nucleotide sequence ID" value="NZ_CP128652.1"/>
</dbReference>